<evidence type="ECO:0000313" key="2">
    <source>
        <dbReference type="Proteomes" id="UP001162164"/>
    </source>
</evidence>
<comment type="caution">
    <text evidence="1">The sequence shown here is derived from an EMBL/GenBank/DDBJ whole genome shotgun (WGS) entry which is preliminary data.</text>
</comment>
<proteinExistence type="predicted"/>
<dbReference type="Proteomes" id="UP001162164">
    <property type="component" value="Unassembled WGS sequence"/>
</dbReference>
<sequence length="112" mass="12193">MSAKNLVGAATRYIAGRNAVQTVYWRTPNQSSSASQGKMLKVSKTFTLGRPQEGAPPPVHFQQQQKLQQNLSNITARLSGGWSGDAVFDTLQLLNRNLPPRQSPAIISSCLL</sequence>
<reference evidence="1" key="1">
    <citation type="journal article" date="2023" name="Insect Mol. Biol.">
        <title>Genome sequencing provides insights into the evolution of gene families encoding plant cell wall-degrading enzymes in longhorned beetles.</title>
        <authorList>
            <person name="Shin N.R."/>
            <person name="Okamura Y."/>
            <person name="Kirsch R."/>
            <person name="Pauchet Y."/>
        </authorList>
    </citation>
    <scope>NUCLEOTIDE SEQUENCE</scope>
    <source>
        <strain evidence="1">MMC_N1</strain>
    </source>
</reference>
<dbReference type="EMBL" id="JAPWTJ010001381">
    <property type="protein sequence ID" value="KAJ8972208.1"/>
    <property type="molecule type" value="Genomic_DNA"/>
</dbReference>
<protein>
    <submittedName>
        <fullName evidence="1">Uncharacterized protein</fullName>
    </submittedName>
</protein>
<evidence type="ECO:0000313" key="1">
    <source>
        <dbReference type="EMBL" id="KAJ8972208.1"/>
    </source>
</evidence>
<organism evidence="1 2">
    <name type="scientific">Molorchus minor</name>
    <dbReference type="NCBI Taxonomy" id="1323400"/>
    <lineage>
        <taxon>Eukaryota</taxon>
        <taxon>Metazoa</taxon>
        <taxon>Ecdysozoa</taxon>
        <taxon>Arthropoda</taxon>
        <taxon>Hexapoda</taxon>
        <taxon>Insecta</taxon>
        <taxon>Pterygota</taxon>
        <taxon>Neoptera</taxon>
        <taxon>Endopterygota</taxon>
        <taxon>Coleoptera</taxon>
        <taxon>Polyphaga</taxon>
        <taxon>Cucujiformia</taxon>
        <taxon>Chrysomeloidea</taxon>
        <taxon>Cerambycidae</taxon>
        <taxon>Lamiinae</taxon>
        <taxon>Monochamini</taxon>
        <taxon>Molorchus</taxon>
    </lineage>
</organism>
<keyword evidence="2" id="KW-1185">Reference proteome</keyword>
<name>A0ABQ9J411_9CUCU</name>
<accession>A0ABQ9J411</accession>
<gene>
    <name evidence="1" type="ORF">NQ317_019833</name>
</gene>